<feature type="coiled-coil region" evidence="1">
    <location>
        <begin position="1159"/>
        <end position="1195"/>
    </location>
</feature>
<dbReference type="EMBL" id="CABVLZ010000005">
    <property type="protein sequence ID" value="VVU95522.1"/>
    <property type="molecule type" value="Genomic_DNA"/>
</dbReference>
<organism evidence="2">
    <name type="scientific">seawater metagenome</name>
    <dbReference type="NCBI Taxonomy" id="1561972"/>
    <lineage>
        <taxon>unclassified sequences</taxon>
        <taxon>metagenomes</taxon>
        <taxon>ecological metagenomes</taxon>
    </lineage>
</organism>
<evidence type="ECO:0000313" key="2">
    <source>
        <dbReference type="EMBL" id="VVU95522.1"/>
    </source>
</evidence>
<protein>
    <submittedName>
        <fullName evidence="2">Uncharacterized protein</fullName>
    </submittedName>
</protein>
<gene>
    <name evidence="2" type="ORF">CPAV1605_1273</name>
</gene>
<name>A0A5E8CM88_9ZZZZ</name>
<evidence type="ECO:0000256" key="1">
    <source>
        <dbReference type="SAM" id="Coils"/>
    </source>
</evidence>
<proteinExistence type="predicted"/>
<keyword evidence="1" id="KW-0175">Coiled coil</keyword>
<reference evidence="2" key="1">
    <citation type="submission" date="2019-09" db="EMBL/GenBank/DDBJ databases">
        <authorList>
            <person name="Needham M D."/>
        </authorList>
    </citation>
    <scope>NUCLEOTIDE SEQUENCE</scope>
</reference>
<sequence>MYINKIDELIDDLLDKFNKKLSKSELLERLKKEPNFVKYQSKINDFIKDFINGIDKVPITNLVPSPNNVASILNIMTRYVAYYIYLTIAYYYADSRELYVTNIVECSKNQKNSTFQINDFFNSENNAMLVKFYTVIKNILTLVKLGSINKIQMIVQNNPVLYQSTIMLFNSLGETYIQDHFMISNNLNNIIKTIIFRELYLRQEKAEVYTILNKKEKENAEYRFINIVVAKKGDSMDYNAIEKLFSIEERRSGMVDDIYNFLIEMDKAKTELFMSNEEKVKILFDKEIIIPITEDFLRYHKGTESYDAFEPLNKKSLREKDDTKLKYIVNKMNSVRNYYSTAVQRNNKLKIETQKLFYKPLDFRNVVTYNDFEEVRILKKLENIGKKSSETDYLIDLLGFREYAFQNFKDFNNDGFRVKVDTTIPIIRYVNIEHMNPKRVLQYRVGSENMPLMVVGVAFRNSPVPLQCGMSYQLKDVRGILKTGNGFSAFSKLLADRFYKESQDFYYWIFNNKEDKPLNKSYKNISSLNIQQNLTIMLAGIYDQALELIQNKIIEKISNMKSENLSIWYFHQLLNKYSEKYLCLYRHPGIRNKIFKYLIQNKLPRVTDFYDETEDIIPGVSDKDFIKLPVYNPEKDTRNIIKIGRDFEEIKSENTFKNQTMSICQHNISWQAIMKISKRKTKEFNQEIFNFTKKYVRENDDGEYICKSCSELLSIKKFVYEGSYDKTTGSFITTNMALDTNLSDLPEYEKYSKTIKNLDKIIEKISYTSNLLYYVGSVYTVKIRRNTLVKEVIDLLLQHNKILKKNTEERSKEAKKYGIDKSFTNLFVFSLTDEIFITSSKDTDYYKVIKYNNILAYVLFAIITDINPGQISNLSYEKKCNYFLFKQYGIKLFDGLMIKINNADDVKPIQDYPTLCYLLYYFSCTLIQFKIWLFQDMEKSGFHPHIQKSIIHTMVDLINSILVINQQTDKNFLYEILATRFFVKLDNIYSDTDVLHLLEEQSNSNIKIDKQKNKISFIKKNIPGIQIGINTKYIQEEDHIESCESVTTEINQQYLRLIDNEVDVLTNCNDGEFHDWVYKKGELKCMKCNKTYEELQKIVNKKNDNNQKEVLFKIKLINLAKLAKKYCVSGQLHDIDPQTGICSKCKVKVADTLFSEKQLLELEKNLERNKEEIIMQEIKNQENEYTKKIKDEKKLNKFKNKTIKQFQKKGSNIKQVIDNLTQKIEKIVGSHITIENNRDIYINKTIFKIDHDYLGDKLKKPITISDTDNKIKYKSNDNFFKADVIYYFDKSNNVDVYYNAITNHLLGYKETNKEYKLNNKTDNYLITNLSLKDQLYLLGYENKYINVYSIDSKFENDPELINKNKGHIVDSIVRSRIRNLKNIIILFQKILTRVKTNIKNRKSESINPVFNEIIDNYSKKIKDINLTNKDNKKAVFKNWKKIQEDFYFDPQKTKTQLDDISFNGNYVSSYQITKLENTDIMILFFILMQLEKLLKYNDTKFDQINISSLIVSIINYAFLNYYDDTYSLDINKFKILLDSDSSIVDENLHEVGIYSELITTDELEDPEIRENMEENIEINTSMDLDEDAEYDDDDYIQEYDGVTYDF</sequence>
<accession>A0A5E8CM88</accession>